<name>A0A1H6LWM7_9BACT</name>
<dbReference type="PROSITE" id="PS00194">
    <property type="entry name" value="THIOREDOXIN_1"/>
    <property type="match status" value="1"/>
</dbReference>
<dbReference type="KEGG" id="agl:PYTT_1819"/>
<keyword evidence="2" id="KW-0201">Cytochrome c-type biogenesis</keyword>
<dbReference type="STRING" id="1679444.PYTT_1819"/>
<keyword evidence="3" id="KW-1015">Disulfide bond</keyword>
<evidence type="ECO:0000256" key="3">
    <source>
        <dbReference type="ARBA" id="ARBA00023157"/>
    </source>
</evidence>
<dbReference type="InterPro" id="IPR013766">
    <property type="entry name" value="Thioredoxin_domain"/>
</dbReference>
<dbReference type="AlphaFoldDB" id="A0A1H6LWM7"/>
<dbReference type="InterPro" id="IPR017937">
    <property type="entry name" value="Thioredoxin_CS"/>
</dbReference>
<gene>
    <name evidence="8" type="ORF">PYTT_1819</name>
</gene>
<dbReference type="Proteomes" id="UP000176204">
    <property type="component" value="Chromosome I"/>
</dbReference>
<dbReference type="SUPFAM" id="SSF52833">
    <property type="entry name" value="Thioredoxin-like"/>
    <property type="match status" value="1"/>
</dbReference>
<dbReference type="Gene3D" id="1.25.40.10">
    <property type="entry name" value="Tetratricopeptide repeat domain"/>
    <property type="match status" value="1"/>
</dbReference>
<protein>
    <submittedName>
        <fullName evidence="8">Thioredoxin-like fold</fullName>
    </submittedName>
</protein>
<dbReference type="EMBL" id="LT629973">
    <property type="protein sequence ID" value="SEH93172.1"/>
    <property type="molecule type" value="Genomic_DNA"/>
</dbReference>
<feature type="chain" id="PRO_5009604549" evidence="6">
    <location>
        <begin position="23"/>
        <end position="359"/>
    </location>
</feature>
<dbReference type="InterPro" id="IPR050553">
    <property type="entry name" value="Thioredoxin_ResA/DsbE_sf"/>
</dbReference>
<feature type="domain" description="Thioredoxin" evidence="7">
    <location>
        <begin position="38"/>
        <end position="185"/>
    </location>
</feature>
<evidence type="ECO:0000313" key="8">
    <source>
        <dbReference type="EMBL" id="SEH93172.1"/>
    </source>
</evidence>
<accession>A0A1H6LWM7</accession>
<sequence>MRLSMYLSVVCTLGMAALPAMAENPAEPGKDKTETPAAQPTTLSPDGLPAEWLQGTPVKNWEPGKTYLLEFWATWCGPCLAQIPHLNELHQEMPDSDTFQIVGINVFDKSTPKVLKNFLANRKSSPTYTIGADTKGQSAALWLKPLGVDGIPFSMIVKDGKILWKGHPNQLNKELIQNIIDGKPAPRPRDTSEEQRAFRATAQSIAQAYADGDYQSGEQKLNEALKQKDLSDDNKLMLLRIPFTQLLQAGQYDMVRTALDRIPQELPENPYALMNYAHMIITTYEIPTDKKNLKGAEEAILKATALQKASAKKNYSASLEWSRIAEARLLSGDRKGAIEAQEEAVRQLPLYQHRNNLTK</sequence>
<dbReference type="Gene3D" id="3.40.30.10">
    <property type="entry name" value="Glutaredoxin"/>
    <property type="match status" value="1"/>
</dbReference>
<evidence type="ECO:0000256" key="6">
    <source>
        <dbReference type="SAM" id="SignalP"/>
    </source>
</evidence>
<dbReference type="GO" id="GO:0006950">
    <property type="term" value="P:response to stress"/>
    <property type="evidence" value="ECO:0007669"/>
    <property type="project" value="UniProtKB-ARBA"/>
</dbReference>
<dbReference type="RefSeq" id="WP_067777785.1">
    <property type="nucleotide sequence ID" value="NZ_LIGX01000041.1"/>
</dbReference>
<dbReference type="OrthoDB" id="9809733at2"/>
<dbReference type="InterPro" id="IPR036249">
    <property type="entry name" value="Thioredoxin-like_sf"/>
</dbReference>
<evidence type="ECO:0000256" key="5">
    <source>
        <dbReference type="SAM" id="MobiDB-lite"/>
    </source>
</evidence>
<evidence type="ECO:0000313" key="9">
    <source>
        <dbReference type="Proteomes" id="UP000176204"/>
    </source>
</evidence>
<proteinExistence type="predicted"/>
<dbReference type="PROSITE" id="PS51352">
    <property type="entry name" value="THIOREDOXIN_2"/>
    <property type="match status" value="1"/>
</dbReference>
<keyword evidence="4" id="KW-0676">Redox-active center</keyword>
<feature type="signal peptide" evidence="6">
    <location>
        <begin position="1"/>
        <end position="22"/>
    </location>
</feature>
<dbReference type="GO" id="GO:0017004">
    <property type="term" value="P:cytochrome complex assembly"/>
    <property type="evidence" value="ECO:0007669"/>
    <property type="project" value="UniProtKB-KW"/>
</dbReference>
<dbReference type="Pfam" id="PF13905">
    <property type="entry name" value="Thioredoxin_8"/>
    <property type="match status" value="1"/>
</dbReference>
<organism evidence="8 9">
    <name type="scientific">Akkermansia glycaniphila</name>
    <dbReference type="NCBI Taxonomy" id="1679444"/>
    <lineage>
        <taxon>Bacteria</taxon>
        <taxon>Pseudomonadati</taxon>
        <taxon>Verrucomicrobiota</taxon>
        <taxon>Verrucomicrobiia</taxon>
        <taxon>Verrucomicrobiales</taxon>
        <taxon>Akkermansiaceae</taxon>
        <taxon>Akkermansia</taxon>
    </lineage>
</organism>
<dbReference type="PANTHER" id="PTHR42852:SF6">
    <property type="entry name" value="THIOL:DISULFIDE INTERCHANGE PROTEIN DSBE"/>
    <property type="match status" value="1"/>
</dbReference>
<evidence type="ECO:0000256" key="1">
    <source>
        <dbReference type="ARBA" id="ARBA00004196"/>
    </source>
</evidence>
<reference evidence="9" key="1">
    <citation type="submission" date="2016-09" db="EMBL/GenBank/DDBJ databases">
        <authorList>
            <person name="Koehorst J."/>
        </authorList>
    </citation>
    <scope>NUCLEOTIDE SEQUENCE [LARGE SCALE GENOMIC DNA]</scope>
</reference>
<dbReference type="PANTHER" id="PTHR42852">
    <property type="entry name" value="THIOL:DISULFIDE INTERCHANGE PROTEIN DSBE"/>
    <property type="match status" value="1"/>
</dbReference>
<keyword evidence="9" id="KW-1185">Reference proteome</keyword>
<evidence type="ECO:0000259" key="7">
    <source>
        <dbReference type="PROSITE" id="PS51352"/>
    </source>
</evidence>
<dbReference type="InterPro" id="IPR011990">
    <property type="entry name" value="TPR-like_helical_dom_sf"/>
</dbReference>
<dbReference type="GO" id="GO:0030313">
    <property type="term" value="C:cell envelope"/>
    <property type="evidence" value="ECO:0007669"/>
    <property type="project" value="UniProtKB-SubCell"/>
</dbReference>
<evidence type="ECO:0000256" key="4">
    <source>
        <dbReference type="ARBA" id="ARBA00023284"/>
    </source>
</evidence>
<comment type="subcellular location">
    <subcellularLocation>
        <location evidence="1">Cell envelope</location>
    </subcellularLocation>
</comment>
<feature type="region of interest" description="Disordered" evidence="5">
    <location>
        <begin position="24"/>
        <end position="52"/>
    </location>
</feature>
<evidence type="ECO:0000256" key="2">
    <source>
        <dbReference type="ARBA" id="ARBA00022748"/>
    </source>
</evidence>
<keyword evidence="6" id="KW-0732">Signal</keyword>
<dbReference type="CDD" id="cd02966">
    <property type="entry name" value="TlpA_like_family"/>
    <property type="match status" value="1"/>
</dbReference>
<dbReference type="InterPro" id="IPR012336">
    <property type="entry name" value="Thioredoxin-like_fold"/>
</dbReference>